<evidence type="ECO:0000259" key="2">
    <source>
        <dbReference type="PROSITE" id="PS50943"/>
    </source>
</evidence>
<dbReference type="GO" id="GO:0003677">
    <property type="term" value="F:DNA binding"/>
    <property type="evidence" value="ECO:0007669"/>
    <property type="project" value="UniProtKB-KW"/>
</dbReference>
<dbReference type="EMBL" id="MK813939">
    <property type="protein sequence ID" value="QEG08615.1"/>
    <property type="molecule type" value="Genomic_DNA"/>
</dbReference>
<dbReference type="InterPro" id="IPR010982">
    <property type="entry name" value="Lambda_DNA-bd_dom_sf"/>
</dbReference>
<dbReference type="SUPFAM" id="SSF47413">
    <property type="entry name" value="lambda repressor-like DNA-binding domains"/>
    <property type="match status" value="1"/>
</dbReference>
<dbReference type="PANTHER" id="PTHR36924">
    <property type="entry name" value="ANTITOXIN HIGA-1"/>
    <property type="match status" value="1"/>
</dbReference>
<keyword evidence="4" id="KW-1185">Reference proteome</keyword>
<dbReference type="SMART" id="SM00530">
    <property type="entry name" value="HTH_XRE"/>
    <property type="match status" value="1"/>
</dbReference>
<evidence type="ECO:0000256" key="1">
    <source>
        <dbReference type="ARBA" id="ARBA00023125"/>
    </source>
</evidence>
<proteinExistence type="predicted"/>
<reference evidence="3 4" key="1">
    <citation type="submission" date="2019-04" db="EMBL/GenBank/DDBJ databases">
        <title>Nine Novel Phages from a Plateau Lake in Southwest China Provide Insights into Aeromonas Phage Diversity.</title>
        <authorList>
            <person name="Xiao W."/>
            <person name="Bai M."/>
            <person name="Wang Y."/>
            <person name="Cui X."/>
        </authorList>
    </citation>
    <scope>NUCLEOTIDE SEQUENCE [LARGE SCALE GENOMIC DNA]</scope>
</reference>
<dbReference type="Pfam" id="PF01381">
    <property type="entry name" value="HTH_3"/>
    <property type="match status" value="1"/>
</dbReference>
<name>A0A5B9N722_9CAUD</name>
<organism evidence="3 4">
    <name type="scientific">Aeromonas phage 4L372D</name>
    <dbReference type="NCBI Taxonomy" id="2588518"/>
    <lineage>
        <taxon>Viruses</taxon>
        <taxon>Duplodnaviria</taxon>
        <taxon>Heunggongvirae</taxon>
        <taxon>Uroviricota</taxon>
        <taxon>Caudoviricetes</taxon>
        <taxon>Plateaulakevirus</taxon>
        <taxon>Plateaulakevirus pv4L372D</taxon>
    </lineage>
</organism>
<feature type="domain" description="HTH cro/C1-type" evidence="2">
    <location>
        <begin position="24"/>
        <end position="70"/>
    </location>
</feature>
<dbReference type="Proteomes" id="UP000323739">
    <property type="component" value="Segment"/>
</dbReference>
<dbReference type="KEGG" id="vg:55617070"/>
<dbReference type="PANTHER" id="PTHR36924:SF1">
    <property type="entry name" value="ANTITOXIN HIGA-1"/>
    <property type="match status" value="1"/>
</dbReference>
<accession>A0A5B9N722</accession>
<gene>
    <name evidence="3" type="primary">4L372D_151</name>
</gene>
<dbReference type="PROSITE" id="PS50943">
    <property type="entry name" value="HTH_CROC1"/>
    <property type="match status" value="1"/>
</dbReference>
<evidence type="ECO:0000313" key="3">
    <source>
        <dbReference type="EMBL" id="QEG08615.1"/>
    </source>
</evidence>
<dbReference type="InterPro" id="IPR013430">
    <property type="entry name" value="Toxin_antidote_HigA"/>
</dbReference>
<dbReference type="NCBIfam" id="TIGR02607">
    <property type="entry name" value="antidote_HigA"/>
    <property type="match status" value="1"/>
</dbReference>
<keyword evidence="1" id="KW-0238">DNA-binding</keyword>
<dbReference type="InterPro" id="IPR001387">
    <property type="entry name" value="Cro/C1-type_HTH"/>
</dbReference>
<evidence type="ECO:0000313" key="4">
    <source>
        <dbReference type="Proteomes" id="UP000323739"/>
    </source>
</evidence>
<dbReference type="GeneID" id="55617070"/>
<protein>
    <submittedName>
        <fullName evidence="3">Putative XRE family plasmid maintenance system antidote protein</fullName>
    </submittedName>
</protein>
<dbReference type="Gene3D" id="1.10.260.40">
    <property type="entry name" value="lambda repressor-like DNA-binding domains"/>
    <property type="match status" value="1"/>
</dbReference>
<dbReference type="CDD" id="cd00093">
    <property type="entry name" value="HTH_XRE"/>
    <property type="match status" value="1"/>
</dbReference>
<dbReference type="RefSeq" id="YP_009846699.1">
    <property type="nucleotide sequence ID" value="NC_048771.1"/>
</dbReference>
<sequence>MYKENDMSLGEFIREVYMSEEGGKMTMQQIADACGVTQATISRLINNKSDLTIEMAFKLEKGLGRSAQSWMNLWVNYKIWEYKQKVEAVAITL</sequence>